<evidence type="ECO:0000256" key="2">
    <source>
        <dbReference type="ARBA" id="ARBA00022448"/>
    </source>
</evidence>
<keyword evidence="2" id="KW-0813">Transport</keyword>
<dbReference type="STRING" id="397948.Cmaq_0679"/>
<dbReference type="InterPro" id="IPR036259">
    <property type="entry name" value="MFS_trans_sf"/>
</dbReference>
<feature type="transmembrane region" description="Helical" evidence="6">
    <location>
        <begin position="348"/>
        <end position="373"/>
    </location>
</feature>
<comment type="subcellular location">
    <subcellularLocation>
        <location evidence="1">Membrane</location>
        <topology evidence="1">Multi-pass membrane protein</topology>
    </subcellularLocation>
</comment>
<feature type="transmembrane region" description="Helical" evidence="6">
    <location>
        <begin position="320"/>
        <end position="342"/>
    </location>
</feature>
<evidence type="ECO:0000256" key="1">
    <source>
        <dbReference type="ARBA" id="ARBA00004141"/>
    </source>
</evidence>
<feature type="transmembrane region" description="Helical" evidence="6">
    <location>
        <begin position="63"/>
        <end position="81"/>
    </location>
</feature>
<feature type="transmembrane region" description="Helical" evidence="6">
    <location>
        <begin position="7"/>
        <end position="28"/>
    </location>
</feature>
<evidence type="ECO:0000259" key="7">
    <source>
        <dbReference type="PROSITE" id="PS50850"/>
    </source>
</evidence>
<reference evidence="8 9" key="1">
    <citation type="submission" date="2007-10" db="EMBL/GenBank/DDBJ databases">
        <title>Complete sequence of Caldivirga maquilingensis IC-167.</title>
        <authorList>
            <consortium name="US DOE Joint Genome Institute"/>
            <person name="Copeland A."/>
            <person name="Lucas S."/>
            <person name="Lapidus A."/>
            <person name="Barry K."/>
            <person name="Glavina del Rio T."/>
            <person name="Dalin E."/>
            <person name="Tice H."/>
            <person name="Pitluck S."/>
            <person name="Saunders E."/>
            <person name="Brettin T."/>
            <person name="Bruce D."/>
            <person name="Detter J.C."/>
            <person name="Han C."/>
            <person name="Schmutz J."/>
            <person name="Larimer F."/>
            <person name="Land M."/>
            <person name="Hauser L."/>
            <person name="Kyrpides N."/>
            <person name="Ivanova N."/>
            <person name="Biddle J.F."/>
            <person name="Zhang Z."/>
            <person name="Fitz-Gibbon S.T."/>
            <person name="Lowe T.M."/>
            <person name="Saltikov C."/>
            <person name="House C.H."/>
            <person name="Richardson P."/>
        </authorList>
    </citation>
    <scope>NUCLEOTIDE SEQUENCE [LARGE SCALE GENOMIC DNA]</scope>
    <source>
        <strain evidence="9">ATCC 700844 / DSM 13496 / JCM 10307 / IC-167</strain>
    </source>
</reference>
<organism evidence="8 9">
    <name type="scientific">Caldivirga maquilingensis (strain ATCC 700844 / DSM 13496 / JCM 10307 / IC-167)</name>
    <dbReference type="NCBI Taxonomy" id="397948"/>
    <lineage>
        <taxon>Archaea</taxon>
        <taxon>Thermoproteota</taxon>
        <taxon>Thermoprotei</taxon>
        <taxon>Thermoproteales</taxon>
        <taxon>Thermoproteaceae</taxon>
        <taxon>Caldivirga</taxon>
    </lineage>
</organism>
<accession>A8MCL3</accession>
<dbReference type="EMBL" id="CP000852">
    <property type="protein sequence ID" value="ABW01519.1"/>
    <property type="molecule type" value="Genomic_DNA"/>
</dbReference>
<feature type="transmembrane region" description="Helical" evidence="6">
    <location>
        <begin position="226"/>
        <end position="247"/>
    </location>
</feature>
<feature type="transmembrane region" description="Helical" evidence="6">
    <location>
        <begin position="126"/>
        <end position="148"/>
    </location>
</feature>
<gene>
    <name evidence="8" type="ordered locus">Cmaq_0679</name>
</gene>
<keyword evidence="4 6" id="KW-1133">Transmembrane helix</keyword>
<sequence>MSDGKVFMINTVSRIGYGIMVIAIPYYIPSHLAALVGVVLSAYPIAEALVSIPVGLMANRFKANYLVSIGVLVMSVSAVLFTVSNNWVTLTILHGVMGVAAALMTVPLLTLVAYRRIKLGLGYGGFFSTYFAGYIIGIGVSGLMQRLISNSVEAARVSMIIAAVTFLITLPIALMLKGERNAKAPSRPRLRRSALTLFPLWLGIMIMLGIAFTLPTGLTTHLNISGAYVALIYVSAALVLALGMMMFGALVDRIGAVRTIIIGLIGLVLIIGIAYLAVSGEISISSAIIPLAPSVLLASALVPSIYAYIGYRIEEGSEGLIMGVYNVPTAVGIAIGNLLGGFSVSHLGLGLTVTSAALVLALSMLLTALLWVIQDARSHINQPT</sequence>
<evidence type="ECO:0000313" key="9">
    <source>
        <dbReference type="Proteomes" id="UP000001137"/>
    </source>
</evidence>
<evidence type="ECO:0000256" key="4">
    <source>
        <dbReference type="ARBA" id="ARBA00022989"/>
    </source>
</evidence>
<dbReference type="KEGG" id="cma:Cmaq_0679"/>
<dbReference type="Gene3D" id="1.20.1250.20">
    <property type="entry name" value="MFS general substrate transporter like domains"/>
    <property type="match status" value="1"/>
</dbReference>
<dbReference type="eggNOG" id="arCOG00130">
    <property type="taxonomic scope" value="Archaea"/>
</dbReference>
<dbReference type="SUPFAM" id="SSF103473">
    <property type="entry name" value="MFS general substrate transporter"/>
    <property type="match status" value="1"/>
</dbReference>
<evidence type="ECO:0000256" key="5">
    <source>
        <dbReference type="ARBA" id="ARBA00023136"/>
    </source>
</evidence>
<evidence type="ECO:0000256" key="3">
    <source>
        <dbReference type="ARBA" id="ARBA00022692"/>
    </source>
</evidence>
<dbReference type="PANTHER" id="PTHR23506">
    <property type="entry name" value="GH10249P"/>
    <property type="match status" value="1"/>
</dbReference>
<protein>
    <submittedName>
        <fullName evidence="8">Major facilitator superfamily MFS_1</fullName>
    </submittedName>
</protein>
<name>A8MCL3_CALMQ</name>
<keyword evidence="3 6" id="KW-0812">Transmembrane</keyword>
<dbReference type="InterPro" id="IPR011701">
    <property type="entry name" value="MFS"/>
</dbReference>
<dbReference type="PANTHER" id="PTHR23506:SF23">
    <property type="entry name" value="GH10249P"/>
    <property type="match status" value="1"/>
</dbReference>
<feature type="transmembrane region" description="Helical" evidence="6">
    <location>
        <begin position="154"/>
        <end position="174"/>
    </location>
</feature>
<dbReference type="GO" id="GO:0016020">
    <property type="term" value="C:membrane"/>
    <property type="evidence" value="ECO:0007669"/>
    <property type="project" value="UniProtKB-SubCell"/>
</dbReference>
<dbReference type="HOGENOM" id="CLU_718871_0_0_2"/>
<feature type="transmembrane region" description="Helical" evidence="6">
    <location>
        <begin position="34"/>
        <end position="56"/>
    </location>
</feature>
<dbReference type="Proteomes" id="UP000001137">
    <property type="component" value="Chromosome"/>
</dbReference>
<evidence type="ECO:0000313" key="8">
    <source>
        <dbReference type="EMBL" id="ABW01519.1"/>
    </source>
</evidence>
<feature type="transmembrane region" description="Helical" evidence="6">
    <location>
        <begin position="259"/>
        <end position="278"/>
    </location>
</feature>
<dbReference type="InterPro" id="IPR050930">
    <property type="entry name" value="MFS_Vesicular_Transporter"/>
</dbReference>
<dbReference type="PROSITE" id="PS50850">
    <property type="entry name" value="MFS"/>
    <property type="match status" value="1"/>
</dbReference>
<feature type="transmembrane region" description="Helical" evidence="6">
    <location>
        <begin position="284"/>
        <end position="308"/>
    </location>
</feature>
<keyword evidence="9" id="KW-1185">Reference proteome</keyword>
<feature type="transmembrane region" description="Helical" evidence="6">
    <location>
        <begin position="87"/>
        <end position="114"/>
    </location>
</feature>
<keyword evidence="5 6" id="KW-0472">Membrane</keyword>
<dbReference type="Pfam" id="PF07690">
    <property type="entry name" value="MFS_1"/>
    <property type="match status" value="1"/>
</dbReference>
<evidence type="ECO:0000256" key="6">
    <source>
        <dbReference type="SAM" id="Phobius"/>
    </source>
</evidence>
<dbReference type="GO" id="GO:0022857">
    <property type="term" value="F:transmembrane transporter activity"/>
    <property type="evidence" value="ECO:0007669"/>
    <property type="project" value="InterPro"/>
</dbReference>
<dbReference type="InterPro" id="IPR020846">
    <property type="entry name" value="MFS_dom"/>
</dbReference>
<feature type="transmembrane region" description="Helical" evidence="6">
    <location>
        <begin position="195"/>
        <end position="214"/>
    </location>
</feature>
<feature type="domain" description="Major facilitator superfamily (MFS) profile" evidence="7">
    <location>
        <begin position="157"/>
        <end position="384"/>
    </location>
</feature>
<dbReference type="AlphaFoldDB" id="A8MCL3"/>
<proteinExistence type="predicted"/>